<dbReference type="Proteomes" id="UP000887565">
    <property type="component" value="Unplaced"/>
</dbReference>
<evidence type="ECO:0000313" key="2">
    <source>
        <dbReference type="Proteomes" id="UP000887565"/>
    </source>
</evidence>
<evidence type="ECO:0000313" key="3">
    <source>
        <dbReference type="WBParaSite" id="nRc.2.0.1.t21715-RA"/>
    </source>
</evidence>
<accession>A0A915J6F1</accession>
<evidence type="ECO:0000256" key="1">
    <source>
        <dbReference type="SAM" id="MobiDB-lite"/>
    </source>
</evidence>
<reference evidence="3" key="1">
    <citation type="submission" date="2022-11" db="UniProtKB">
        <authorList>
            <consortium name="WormBaseParasite"/>
        </authorList>
    </citation>
    <scope>IDENTIFICATION</scope>
</reference>
<proteinExistence type="predicted"/>
<name>A0A915J6F1_ROMCU</name>
<dbReference type="AlphaFoldDB" id="A0A915J6F1"/>
<organism evidence="2 3">
    <name type="scientific">Romanomermis culicivorax</name>
    <name type="common">Nematode worm</name>
    <dbReference type="NCBI Taxonomy" id="13658"/>
    <lineage>
        <taxon>Eukaryota</taxon>
        <taxon>Metazoa</taxon>
        <taxon>Ecdysozoa</taxon>
        <taxon>Nematoda</taxon>
        <taxon>Enoplea</taxon>
        <taxon>Dorylaimia</taxon>
        <taxon>Mermithida</taxon>
        <taxon>Mermithoidea</taxon>
        <taxon>Mermithidae</taxon>
        <taxon>Romanomermis</taxon>
    </lineage>
</organism>
<keyword evidence="2" id="KW-1185">Reference proteome</keyword>
<dbReference type="WBParaSite" id="nRc.2.0.1.t21715-RA">
    <property type="protein sequence ID" value="nRc.2.0.1.t21715-RA"/>
    <property type="gene ID" value="nRc.2.0.1.g21715"/>
</dbReference>
<feature type="region of interest" description="Disordered" evidence="1">
    <location>
        <begin position="98"/>
        <end position="117"/>
    </location>
</feature>
<sequence>MPVRQAIAATPIRGKIKASDSAIINANSPVVVTMVSVFNEHMIKCKATAQSNCLSPPACEIILNAANDNILEEIPEAERVSFYDNKSDTFSQTEKIEAKQAVRHSQPGPHQPPSRQPEVTKLAEPIFLVAQASVFIWPHCQQWVTSTVFPTTTATIPYVIVQPLPTSSVAVELPIETIIVNITNGQCLLLFVNNMPNSIKLCPNQVLAVAKHLLRFMETHIDCQVATPAADRDLTNHKLAALDKSFPYHTDH</sequence>
<protein>
    <submittedName>
        <fullName evidence="3">Uncharacterized protein</fullName>
    </submittedName>
</protein>